<accession>A0A9X1SEY5</accession>
<dbReference type="NCBIfam" id="NF003625">
    <property type="entry name" value="PRK05265.1-3"/>
    <property type="match status" value="1"/>
</dbReference>
<dbReference type="NCBIfam" id="NF003627">
    <property type="entry name" value="PRK05265.1-5"/>
    <property type="match status" value="1"/>
</dbReference>
<feature type="active site" description="Proton acceptor" evidence="4">
    <location>
        <position position="43"/>
    </location>
</feature>
<evidence type="ECO:0000313" key="6">
    <source>
        <dbReference type="EMBL" id="MCC9627071.1"/>
    </source>
</evidence>
<feature type="binding site" evidence="4">
    <location>
        <position position="18"/>
    </location>
    <ligand>
        <name>3-amino-2-oxopropyl phosphate</name>
        <dbReference type="ChEBI" id="CHEBI:57279"/>
    </ligand>
</feature>
<dbReference type="Gene3D" id="3.20.20.70">
    <property type="entry name" value="Aldolase class I"/>
    <property type="match status" value="1"/>
</dbReference>
<gene>
    <name evidence="4" type="primary">pdxJ</name>
    <name evidence="6" type="ORF">LOC68_01505</name>
</gene>
<dbReference type="InterPro" id="IPR036130">
    <property type="entry name" value="Pyridoxine-5'_phos_synth"/>
</dbReference>
<evidence type="ECO:0000256" key="1">
    <source>
        <dbReference type="ARBA" id="ARBA00022490"/>
    </source>
</evidence>
<keyword evidence="1 4" id="KW-0963">Cytoplasm</keyword>
<comment type="catalytic activity">
    <reaction evidence="4">
        <text>3-amino-2-oxopropyl phosphate + 1-deoxy-D-xylulose 5-phosphate = pyridoxine 5'-phosphate + phosphate + 2 H2O + H(+)</text>
        <dbReference type="Rhea" id="RHEA:15265"/>
        <dbReference type="ChEBI" id="CHEBI:15377"/>
        <dbReference type="ChEBI" id="CHEBI:15378"/>
        <dbReference type="ChEBI" id="CHEBI:43474"/>
        <dbReference type="ChEBI" id="CHEBI:57279"/>
        <dbReference type="ChEBI" id="CHEBI:57792"/>
        <dbReference type="ChEBI" id="CHEBI:58589"/>
        <dbReference type="EC" id="2.6.99.2"/>
    </reaction>
</comment>
<feature type="site" description="Transition state stabilizer" evidence="4">
    <location>
        <position position="151"/>
    </location>
</feature>
<sequence>MPNLGVNIDHVATVRQARRTNEPDPVWAAALAEIGGADCITLHLREDRRHIQDRDLRIIRETAKVKVNLELATAEDVLKLACEVKPDQATLVPERREEVTTEGGLDLLRNPDKVKAAIERLQEAGIAVSLFLDPEPAQLVMARKLGATAVELHTGQYALTQGAAREAELQKLTHAGQHICDLGMELLAGHGLTYSNVLPIAAIPKMSELNIGHSIISRAMMVGMEQAVHDMKRLVTGAILNSRVEH</sequence>
<reference evidence="6" key="1">
    <citation type="submission" date="2021-11" db="EMBL/GenBank/DDBJ databases">
        <title>Genome sequence.</title>
        <authorList>
            <person name="Sun Q."/>
        </authorList>
    </citation>
    <scope>NUCLEOTIDE SEQUENCE</scope>
    <source>
        <strain evidence="6">JC732</strain>
    </source>
</reference>
<dbReference type="Proteomes" id="UP001139103">
    <property type="component" value="Unassembled WGS sequence"/>
</dbReference>
<feature type="active site" description="Proton acceptor" evidence="4">
    <location>
        <position position="70"/>
    </location>
</feature>
<dbReference type="InterPro" id="IPR004569">
    <property type="entry name" value="PyrdxlP_synth_PdxJ"/>
</dbReference>
<dbReference type="EC" id="2.6.99.2" evidence="4 5"/>
<protein>
    <recommendedName>
        <fullName evidence="4 5">Pyridoxine 5'-phosphate synthase</fullName>
        <shortName evidence="4">PNP synthase</shortName>
        <ecNumber evidence="4 5">2.6.99.2</ecNumber>
    </recommendedName>
</protein>
<dbReference type="RefSeq" id="WP_230214850.1">
    <property type="nucleotide sequence ID" value="NZ_JAJKFT010000002.1"/>
</dbReference>
<evidence type="ECO:0000256" key="2">
    <source>
        <dbReference type="ARBA" id="ARBA00022679"/>
    </source>
</evidence>
<organism evidence="6 7">
    <name type="scientific">Blastopirellula sediminis</name>
    <dbReference type="NCBI Taxonomy" id="2894196"/>
    <lineage>
        <taxon>Bacteria</taxon>
        <taxon>Pseudomonadati</taxon>
        <taxon>Planctomycetota</taxon>
        <taxon>Planctomycetia</taxon>
        <taxon>Pirellulales</taxon>
        <taxon>Pirellulaceae</taxon>
        <taxon>Blastopirellula</taxon>
    </lineage>
</organism>
<evidence type="ECO:0000256" key="4">
    <source>
        <dbReference type="HAMAP-Rule" id="MF_00279"/>
    </source>
</evidence>
<comment type="pathway">
    <text evidence="4">Cofactor biosynthesis; pyridoxine 5'-phosphate biosynthesis; pyridoxine 5'-phosphate from D-erythrose 4-phosphate: step 5/5.</text>
</comment>
<keyword evidence="2 4" id="KW-0808">Transferase</keyword>
<keyword evidence="7" id="KW-1185">Reference proteome</keyword>
<dbReference type="EMBL" id="JAJKFT010000002">
    <property type="protein sequence ID" value="MCC9627071.1"/>
    <property type="molecule type" value="Genomic_DNA"/>
</dbReference>
<feature type="binding site" evidence="4">
    <location>
        <position position="7"/>
    </location>
    <ligand>
        <name>3-amino-2-oxopropyl phosphate</name>
        <dbReference type="ChEBI" id="CHEBI:57279"/>
    </ligand>
</feature>
<dbReference type="NCBIfam" id="TIGR00559">
    <property type="entry name" value="pdxJ"/>
    <property type="match status" value="1"/>
</dbReference>
<dbReference type="InterPro" id="IPR013785">
    <property type="entry name" value="Aldolase_TIM"/>
</dbReference>
<dbReference type="PANTHER" id="PTHR30456">
    <property type="entry name" value="PYRIDOXINE 5'-PHOSPHATE SYNTHASE"/>
    <property type="match status" value="1"/>
</dbReference>
<feature type="binding site" evidence="4">
    <location>
        <position position="191"/>
    </location>
    <ligand>
        <name>3-amino-2-oxopropyl phosphate</name>
        <dbReference type="ChEBI" id="CHEBI:57279"/>
    </ligand>
</feature>
<comment type="function">
    <text evidence="4">Catalyzes the complicated ring closure reaction between the two acyclic compounds 1-deoxy-D-xylulose-5-phosphate (DXP) and 3-amino-2-oxopropyl phosphate (1-amino-acetone-3-phosphate or AAP) to form pyridoxine 5'-phosphate (PNP) and inorganic phosphate.</text>
</comment>
<comment type="subcellular location">
    <subcellularLocation>
        <location evidence="4">Cytoplasm</location>
    </subcellularLocation>
</comment>
<evidence type="ECO:0000256" key="5">
    <source>
        <dbReference type="NCBIfam" id="TIGR00559"/>
    </source>
</evidence>
<feature type="active site" description="Proton donor" evidence="4">
    <location>
        <position position="190"/>
    </location>
</feature>
<dbReference type="Pfam" id="PF03740">
    <property type="entry name" value="PdxJ"/>
    <property type="match status" value="1"/>
</dbReference>
<name>A0A9X1SEY5_9BACT</name>
<feature type="binding site" evidence="4">
    <location>
        <position position="100"/>
    </location>
    <ligand>
        <name>1-deoxy-D-xylulose 5-phosphate</name>
        <dbReference type="ChEBI" id="CHEBI:57792"/>
    </ligand>
</feature>
<feature type="binding site" evidence="4">
    <location>
        <position position="50"/>
    </location>
    <ligand>
        <name>1-deoxy-D-xylulose 5-phosphate</name>
        <dbReference type="ChEBI" id="CHEBI:57792"/>
    </ligand>
</feature>
<dbReference type="GO" id="GO:0033856">
    <property type="term" value="F:pyridoxine 5'-phosphate synthase activity"/>
    <property type="evidence" value="ECO:0007669"/>
    <property type="project" value="UniProtKB-UniRule"/>
</dbReference>
<dbReference type="AlphaFoldDB" id="A0A9X1SEY5"/>
<comment type="similarity">
    <text evidence="4">Belongs to the PNP synthase family.</text>
</comment>
<keyword evidence="3 4" id="KW-0664">Pyridoxine biosynthesis</keyword>
<evidence type="ECO:0000256" key="3">
    <source>
        <dbReference type="ARBA" id="ARBA00023096"/>
    </source>
</evidence>
<evidence type="ECO:0000313" key="7">
    <source>
        <dbReference type="Proteomes" id="UP001139103"/>
    </source>
</evidence>
<comment type="subunit">
    <text evidence="4">Homooctamer; tetramer of dimers.</text>
</comment>
<dbReference type="HAMAP" id="MF_00279">
    <property type="entry name" value="PdxJ"/>
    <property type="match status" value="1"/>
</dbReference>
<dbReference type="SUPFAM" id="SSF63892">
    <property type="entry name" value="Pyridoxine 5'-phosphate synthase"/>
    <property type="match status" value="1"/>
</dbReference>
<dbReference type="GO" id="GO:0008615">
    <property type="term" value="P:pyridoxine biosynthetic process"/>
    <property type="evidence" value="ECO:0007669"/>
    <property type="project" value="UniProtKB-UniRule"/>
</dbReference>
<feature type="binding site" evidence="4">
    <location>
        <begin position="212"/>
        <end position="213"/>
    </location>
    <ligand>
        <name>3-amino-2-oxopropyl phosphate</name>
        <dbReference type="ChEBI" id="CHEBI:57279"/>
    </ligand>
</feature>
<dbReference type="PANTHER" id="PTHR30456:SF0">
    <property type="entry name" value="PYRIDOXINE 5'-PHOSPHATE SYNTHASE"/>
    <property type="match status" value="1"/>
</dbReference>
<dbReference type="CDD" id="cd00003">
    <property type="entry name" value="PNPsynthase"/>
    <property type="match status" value="1"/>
</dbReference>
<feature type="binding site" evidence="4">
    <location>
        <begin position="9"/>
        <end position="10"/>
    </location>
    <ligand>
        <name>1-deoxy-D-xylulose 5-phosphate</name>
        <dbReference type="ChEBI" id="CHEBI:57792"/>
    </ligand>
</feature>
<comment type="caution">
    <text evidence="6">The sequence shown here is derived from an EMBL/GenBank/DDBJ whole genome shotgun (WGS) entry which is preliminary data.</text>
</comment>
<dbReference type="GO" id="GO:0005829">
    <property type="term" value="C:cytosol"/>
    <property type="evidence" value="ECO:0007669"/>
    <property type="project" value="TreeGrafter"/>
</dbReference>
<proteinExistence type="inferred from homology"/>
<feature type="binding site" evidence="4">
    <location>
        <position position="45"/>
    </location>
    <ligand>
        <name>1-deoxy-D-xylulose 5-phosphate</name>
        <dbReference type="ChEBI" id="CHEBI:57792"/>
    </ligand>
</feature>